<accession>A0A401ZQ44</accession>
<keyword evidence="2" id="KW-1185">Reference proteome</keyword>
<gene>
    <name evidence="1" type="ORF">KDAU_63200</name>
</gene>
<evidence type="ECO:0000313" key="1">
    <source>
        <dbReference type="EMBL" id="GCE08991.1"/>
    </source>
</evidence>
<dbReference type="EMBL" id="BIFQ01000002">
    <property type="protein sequence ID" value="GCE08991.1"/>
    <property type="molecule type" value="Genomic_DNA"/>
</dbReference>
<dbReference type="Pfam" id="PF21863">
    <property type="entry name" value="HTH_67"/>
    <property type="match status" value="1"/>
</dbReference>
<protein>
    <recommendedName>
        <fullName evidence="3">SalK</fullName>
    </recommendedName>
</protein>
<dbReference type="InterPro" id="IPR054058">
    <property type="entry name" value="HTH_67"/>
</dbReference>
<dbReference type="Proteomes" id="UP000287224">
    <property type="component" value="Unassembled WGS sequence"/>
</dbReference>
<proteinExistence type="predicted"/>
<organism evidence="1 2">
    <name type="scientific">Dictyobacter aurantiacus</name>
    <dbReference type="NCBI Taxonomy" id="1936993"/>
    <lineage>
        <taxon>Bacteria</taxon>
        <taxon>Bacillati</taxon>
        <taxon>Chloroflexota</taxon>
        <taxon>Ktedonobacteria</taxon>
        <taxon>Ktedonobacterales</taxon>
        <taxon>Dictyobacteraceae</taxon>
        <taxon>Dictyobacter</taxon>
    </lineage>
</organism>
<dbReference type="AlphaFoldDB" id="A0A401ZQ44"/>
<name>A0A401ZQ44_9CHLR</name>
<reference evidence="2" key="1">
    <citation type="submission" date="2018-12" db="EMBL/GenBank/DDBJ databases">
        <title>Tengunoibacter tsumagoiensis gen. nov., sp. nov., Dictyobacter kobayashii sp. nov., D. alpinus sp. nov., and D. joshuensis sp. nov. and description of Dictyobacteraceae fam. nov. within the order Ktedonobacterales isolated from Tengu-no-mugimeshi.</title>
        <authorList>
            <person name="Wang C.M."/>
            <person name="Zheng Y."/>
            <person name="Sakai Y."/>
            <person name="Toyoda A."/>
            <person name="Minakuchi Y."/>
            <person name="Abe K."/>
            <person name="Yokota A."/>
            <person name="Yabe S."/>
        </authorList>
    </citation>
    <scope>NUCLEOTIDE SEQUENCE [LARGE SCALE GENOMIC DNA]</scope>
    <source>
        <strain evidence="2">S-27</strain>
    </source>
</reference>
<evidence type="ECO:0008006" key="3">
    <source>
        <dbReference type="Google" id="ProtNLM"/>
    </source>
</evidence>
<evidence type="ECO:0000313" key="2">
    <source>
        <dbReference type="Proteomes" id="UP000287224"/>
    </source>
</evidence>
<comment type="caution">
    <text evidence="1">The sequence shown here is derived from an EMBL/GenBank/DDBJ whole genome shotgun (WGS) entry which is preliminary data.</text>
</comment>
<sequence length="301" mass="33298">MGTTLNTHSDDPAKHPSRLAWMMMEPYHAMIYFAPEARIAYSEAGLKGYWMGYFASRVAAMGPVPASVVTATFYNFHPKMVARSIPDAWRFSTPEKVLSARLNAADAALRRLLGDDIIASAELVEAAELARKAAEACSVAGRPLFAGHASLPWPEQPHLALWHATTLFREFRGDGHIAALLAENVDGCEAHLTIVAQGGLTREGIQPHRGWSDEDWQAAQQRLIHRGWLDQDGNLTTEGLSKRRHIEQVTDELALPPWQSLGEQDFERLLSLMKKFSIHILEQGGVPMPNPVGVPDLRNLA</sequence>
<dbReference type="NCBIfam" id="NF047719">
    <property type="entry name" value="SCO6745_fam_HTH"/>
    <property type="match status" value="1"/>
</dbReference>